<evidence type="ECO:0000256" key="1">
    <source>
        <dbReference type="ARBA" id="ARBA00022679"/>
    </source>
</evidence>
<dbReference type="Gene3D" id="1.10.10.10">
    <property type="entry name" value="Winged helix-like DNA-binding domain superfamily/Winged helix DNA-binding domain"/>
    <property type="match status" value="1"/>
</dbReference>
<sequence length="359" mass="39625">MTNREKEIYNLILKNPMISQKEIAEKLGIQRSSVGVQISNLIKKGKLKGKGYIVNEEDYIVVIGGSNIDLQGTSLEKLVYEDSNPGYVTMSLGGVARNIAENMARLGLNIKLISVVGDDLYGKKIIEESKLTGINMDEVIISKNSPTSTYLSILDNSGDMKLAINASDIISNVDIDYIKSNNTLIKNARCIVLDTNLDENVLDFIFDEFSNKDIFVDTVSSIKALKLIKNLKYINTLKPNKIEAEILTGIKITDEVSLNKAVDSLHEKGVKNVYLSMGKDGVIFSNSVERKKYSNYESKLVSATGAGDAFMAGIVYSYIKHSFNSSTLYGLAMASMAINTKETINRDITSEKIEKIVLK</sequence>
<dbReference type="Pfam" id="PF00294">
    <property type="entry name" value="PfkB"/>
    <property type="match status" value="1"/>
</dbReference>
<dbReference type="GO" id="GO:0016301">
    <property type="term" value="F:kinase activity"/>
    <property type="evidence" value="ECO:0007669"/>
    <property type="project" value="UniProtKB-KW"/>
</dbReference>
<dbReference type="InterPro" id="IPR036390">
    <property type="entry name" value="WH_DNA-bd_sf"/>
</dbReference>
<gene>
    <name evidence="4" type="ORF">HLPR_05720</name>
</gene>
<reference evidence="4 5" key="1">
    <citation type="submission" date="2023-08" db="EMBL/GenBank/DDBJ databases">
        <title>Helicovermis profunda gen. nov., sp. nov., a novel mesophilic, fermentative bacterium within the Bacillota from a deep-sea hydrothermal vent chimney.</title>
        <authorList>
            <person name="Miyazaki U."/>
            <person name="Mizutani D."/>
            <person name="Hashimoto Y."/>
            <person name="Tame A."/>
            <person name="Sawayama S."/>
            <person name="Miyazaki J."/>
            <person name="Takai K."/>
            <person name="Nakagawa S."/>
        </authorList>
    </citation>
    <scope>NUCLEOTIDE SEQUENCE [LARGE SCALE GENOMIC DNA]</scope>
    <source>
        <strain evidence="4 5">S502</strain>
    </source>
</reference>
<dbReference type="PROSITE" id="PS00583">
    <property type="entry name" value="PFKB_KINASES_1"/>
    <property type="match status" value="1"/>
</dbReference>
<organism evidence="4 5">
    <name type="scientific">Helicovermis profundi</name>
    <dbReference type="NCBI Taxonomy" id="3065157"/>
    <lineage>
        <taxon>Bacteria</taxon>
        <taxon>Bacillati</taxon>
        <taxon>Bacillota</taxon>
        <taxon>Clostridia</taxon>
        <taxon>Helicovermis</taxon>
    </lineage>
</organism>
<dbReference type="SUPFAM" id="SSF53613">
    <property type="entry name" value="Ribokinase-like"/>
    <property type="match status" value="1"/>
</dbReference>
<name>A0AAU9E1K5_9FIRM</name>
<dbReference type="PANTHER" id="PTHR10584:SF166">
    <property type="entry name" value="RIBOKINASE"/>
    <property type="match status" value="1"/>
</dbReference>
<keyword evidence="2 4" id="KW-0418">Kinase</keyword>
<keyword evidence="5" id="KW-1185">Reference proteome</keyword>
<feature type="domain" description="HTH crp-type" evidence="3">
    <location>
        <begin position="10"/>
        <end position="56"/>
    </location>
</feature>
<dbReference type="Proteomes" id="UP001321786">
    <property type="component" value="Chromosome"/>
</dbReference>
<dbReference type="Gene3D" id="3.40.1190.20">
    <property type="match status" value="1"/>
</dbReference>
<dbReference type="InterPro" id="IPR029056">
    <property type="entry name" value="Ribokinase-like"/>
</dbReference>
<dbReference type="InterPro" id="IPR012318">
    <property type="entry name" value="HTH_CRP"/>
</dbReference>
<dbReference type="SUPFAM" id="SSF46785">
    <property type="entry name" value="Winged helix' DNA-binding domain"/>
    <property type="match status" value="1"/>
</dbReference>
<dbReference type="GO" id="GO:0003677">
    <property type="term" value="F:DNA binding"/>
    <property type="evidence" value="ECO:0007669"/>
    <property type="project" value="InterPro"/>
</dbReference>
<dbReference type="CDD" id="cd01941">
    <property type="entry name" value="YeiC_kinase_like"/>
    <property type="match status" value="1"/>
</dbReference>
<dbReference type="AlphaFoldDB" id="A0AAU9E1K5"/>
<evidence type="ECO:0000313" key="4">
    <source>
        <dbReference type="EMBL" id="BEP28241.1"/>
    </source>
</evidence>
<evidence type="ECO:0000313" key="5">
    <source>
        <dbReference type="Proteomes" id="UP001321786"/>
    </source>
</evidence>
<dbReference type="SMART" id="SM00419">
    <property type="entry name" value="HTH_CRP"/>
    <property type="match status" value="1"/>
</dbReference>
<dbReference type="GO" id="GO:0006355">
    <property type="term" value="P:regulation of DNA-templated transcription"/>
    <property type="evidence" value="ECO:0007669"/>
    <property type="project" value="InterPro"/>
</dbReference>
<dbReference type="InterPro" id="IPR036388">
    <property type="entry name" value="WH-like_DNA-bd_sf"/>
</dbReference>
<accession>A0AAU9E1K5</accession>
<dbReference type="InterPro" id="IPR002173">
    <property type="entry name" value="Carboh/pur_kinase_PfkB_CS"/>
</dbReference>
<dbReference type="PANTHER" id="PTHR10584">
    <property type="entry name" value="SUGAR KINASE"/>
    <property type="match status" value="1"/>
</dbReference>
<keyword evidence="1" id="KW-0808">Transferase</keyword>
<protein>
    <submittedName>
        <fullName evidence="4">PfkB family carbohydrate kinase</fullName>
    </submittedName>
</protein>
<dbReference type="EMBL" id="AP028654">
    <property type="protein sequence ID" value="BEP28241.1"/>
    <property type="molecule type" value="Genomic_DNA"/>
</dbReference>
<proteinExistence type="predicted"/>
<dbReference type="InterPro" id="IPR011611">
    <property type="entry name" value="PfkB_dom"/>
</dbReference>
<evidence type="ECO:0000259" key="3">
    <source>
        <dbReference type="SMART" id="SM00419"/>
    </source>
</evidence>
<dbReference type="RefSeq" id="WP_338536568.1">
    <property type="nucleotide sequence ID" value="NZ_AP028654.1"/>
</dbReference>
<evidence type="ECO:0000256" key="2">
    <source>
        <dbReference type="ARBA" id="ARBA00022777"/>
    </source>
</evidence>
<dbReference type="KEGG" id="hprf:HLPR_05720"/>
<dbReference type="Pfam" id="PF13412">
    <property type="entry name" value="HTH_24"/>
    <property type="match status" value="1"/>
</dbReference>